<accession>A0A9P6W8B8</accession>
<gene>
    <name evidence="1" type="primary">MTC2</name>
    <name evidence="1" type="ORF">C6P45_000336</name>
</gene>
<dbReference type="OrthoDB" id="5582146at2759"/>
<reference evidence="1 2" key="1">
    <citation type="submission" date="2020-11" db="EMBL/GenBank/DDBJ databases">
        <title>Kefir isolates.</title>
        <authorList>
            <person name="Marcisauskas S."/>
            <person name="Kim Y."/>
            <person name="Blasche S."/>
        </authorList>
    </citation>
    <scope>NUCLEOTIDE SEQUENCE [LARGE SCALE GENOMIC DNA]</scope>
    <source>
        <strain evidence="1 2">OG2</strain>
    </source>
</reference>
<dbReference type="AlphaFoldDB" id="A0A9P6W8B8"/>
<name>A0A9P6W8B8_MAUEX</name>
<dbReference type="Proteomes" id="UP000750334">
    <property type="component" value="Unassembled WGS sequence"/>
</dbReference>
<protein>
    <submittedName>
        <fullName evidence="1">Mtc2p</fullName>
    </submittedName>
</protein>
<dbReference type="EMBL" id="PUHR01000109">
    <property type="protein sequence ID" value="KAG0665796.1"/>
    <property type="molecule type" value="Genomic_DNA"/>
</dbReference>
<proteinExistence type="predicted"/>
<comment type="caution">
    <text evidence="1">The sequence shown here is derived from an EMBL/GenBank/DDBJ whole genome shotgun (WGS) entry which is preliminary data.</text>
</comment>
<sequence length="379" mass="44062">MICQKLPGFEECLKYSILAKRSFLTFVRKDFIKDKEERERLEEETIAPQFLVQRAVSHLLHGLRYRCKIINEVSRPFVSFDEEADNNYKYDIRIIPDLNSLNVEEQKLLAKHMTIDYTLPEPLEGSEKPAQIFIGIVPWSVEDPEKLDDNVTKLHKTVLKPSILVMDWLKHKFWIAGSMPDETITSTHNNGNRNSSDTHLKVSIENIDHELDVEDVEEDKDDDISDTNDIPETVESIRIKNDFSEVYIEPSVRRYILDIMIHLRMHRLSYHSKGGGIIKDALDSMILLCKICSYDQGKMFVTPNIVKEMSFIYFPMHLVLINSARRDTSRLYGSSYKLIQEFLDNVSKVKLHMSDKLDNPLFLEYLVVQNVLNKIVPAI</sequence>
<organism evidence="1 2">
    <name type="scientific">Maudiozyma exigua</name>
    <name type="common">Yeast</name>
    <name type="synonym">Kazachstania exigua</name>
    <dbReference type="NCBI Taxonomy" id="34358"/>
    <lineage>
        <taxon>Eukaryota</taxon>
        <taxon>Fungi</taxon>
        <taxon>Dikarya</taxon>
        <taxon>Ascomycota</taxon>
        <taxon>Saccharomycotina</taxon>
        <taxon>Saccharomycetes</taxon>
        <taxon>Saccharomycetales</taxon>
        <taxon>Saccharomycetaceae</taxon>
        <taxon>Maudiozyma</taxon>
    </lineage>
</organism>
<keyword evidence="2" id="KW-1185">Reference proteome</keyword>
<evidence type="ECO:0000313" key="1">
    <source>
        <dbReference type="EMBL" id="KAG0665796.1"/>
    </source>
</evidence>
<evidence type="ECO:0000313" key="2">
    <source>
        <dbReference type="Proteomes" id="UP000750334"/>
    </source>
</evidence>